<comment type="caution">
    <text evidence="2">The sequence shown here is derived from an EMBL/GenBank/DDBJ whole genome shotgun (WGS) entry which is preliminary data.</text>
</comment>
<dbReference type="EMBL" id="SLWB01000003">
    <property type="protein sequence ID" value="TCN70509.1"/>
    <property type="molecule type" value="Genomic_DNA"/>
</dbReference>
<proteinExistence type="predicted"/>
<organism evidence="2 3">
    <name type="scientific">Acetobacteroides hydrogenigenes</name>
    <dbReference type="NCBI Taxonomy" id="979970"/>
    <lineage>
        <taxon>Bacteria</taxon>
        <taxon>Pseudomonadati</taxon>
        <taxon>Bacteroidota</taxon>
        <taxon>Bacteroidia</taxon>
        <taxon>Bacteroidales</taxon>
        <taxon>Rikenellaceae</taxon>
        <taxon>Acetobacteroides</taxon>
    </lineage>
</organism>
<dbReference type="AlphaFoldDB" id="A0A4R2F0K5"/>
<keyword evidence="3" id="KW-1185">Reference proteome</keyword>
<evidence type="ECO:0008006" key="4">
    <source>
        <dbReference type="Google" id="ProtNLM"/>
    </source>
</evidence>
<keyword evidence="1" id="KW-0732">Signal</keyword>
<evidence type="ECO:0000313" key="2">
    <source>
        <dbReference type="EMBL" id="TCN70509.1"/>
    </source>
</evidence>
<evidence type="ECO:0000256" key="1">
    <source>
        <dbReference type="SAM" id="SignalP"/>
    </source>
</evidence>
<reference evidence="2 3" key="1">
    <citation type="submission" date="2019-03" db="EMBL/GenBank/DDBJ databases">
        <title>Genomic Encyclopedia of Archaeal and Bacterial Type Strains, Phase II (KMG-II): from individual species to whole genera.</title>
        <authorList>
            <person name="Goeker M."/>
        </authorList>
    </citation>
    <scope>NUCLEOTIDE SEQUENCE [LARGE SCALE GENOMIC DNA]</scope>
    <source>
        <strain evidence="2 3">RL-C</strain>
    </source>
</reference>
<dbReference type="OrthoDB" id="663842at2"/>
<feature type="signal peptide" evidence="1">
    <location>
        <begin position="1"/>
        <end position="24"/>
    </location>
</feature>
<evidence type="ECO:0000313" key="3">
    <source>
        <dbReference type="Proteomes" id="UP000294830"/>
    </source>
</evidence>
<gene>
    <name evidence="2" type="ORF">CLV25_10324</name>
</gene>
<name>A0A4R2F0K5_9BACT</name>
<feature type="chain" id="PRO_5020587559" description="DUF4142 domain-containing protein" evidence="1">
    <location>
        <begin position="25"/>
        <end position="165"/>
    </location>
</feature>
<dbReference type="Proteomes" id="UP000294830">
    <property type="component" value="Unassembled WGS sequence"/>
</dbReference>
<protein>
    <recommendedName>
        <fullName evidence="4">DUF4142 domain-containing protein</fullName>
    </recommendedName>
</protein>
<sequence>MKLPNLRSYALFLAVLLWAISASAGYSSIDRSGFYAAYTSASIDGINNFISKLENGSSSESKAFLGALLMRKSGLLNNKKEQLNLFKKGRMLLEKEIETSPNNAEFRFLRITIQEQAPKILGYNKNLEQDKKVLAKGFKDLNQETQKAILGYVQKSRLLKSTDLN</sequence>
<accession>A0A4R2F0K5</accession>
<dbReference type="RefSeq" id="WP_131838383.1">
    <property type="nucleotide sequence ID" value="NZ_SLWB01000003.1"/>
</dbReference>